<dbReference type="RefSeq" id="WP_073127884.1">
    <property type="nucleotide sequence ID" value="NZ_BAABCH010000049.1"/>
</dbReference>
<sequence>MGVSIKNYSLLCNQGTSKFNEDVVGVTPFGAWVLDGATGLNKKNLVSNSSDARWYTQWWNKYLHENISKNETLKSIILRGVKQIKKEYLSNLRCEKIEKLDFPSSSIVVVKFYENKIEYLLLGDCGLFIKNCDKKIIKDRSVCDLDDMVFEKMNDLPNLRYMSFEEIKESVMDVIIDNRLKKNIDGGYWILEFDESAIENSLNGYIEITEDTKLMLTSDGFTCSCDRYNIVEEDNLIDICEKFGIEYVYSKLREFEENDSNGIEVPRFKVKDDASCAYLDIYID</sequence>
<dbReference type="STRING" id="1121321.SAMN04488530_1761"/>
<dbReference type="InterPro" id="IPR036457">
    <property type="entry name" value="PPM-type-like_dom_sf"/>
</dbReference>
<dbReference type="OrthoDB" id="1755431at2"/>
<dbReference type="AlphaFoldDB" id="A0A1M5TTK6"/>
<dbReference type="EMBL" id="FQWX01000076">
    <property type="protein sequence ID" value="SHH53970.1"/>
    <property type="molecule type" value="Genomic_DNA"/>
</dbReference>
<name>A0A1M5TTK6_9FIRM</name>
<protein>
    <recommendedName>
        <fullName evidence="3">Protein phosphatase 2C</fullName>
    </recommendedName>
</protein>
<proteinExistence type="predicted"/>
<dbReference type="Proteomes" id="UP000243255">
    <property type="component" value="Unassembled WGS sequence"/>
</dbReference>
<accession>A0A1M5TTK6</accession>
<keyword evidence="2" id="KW-1185">Reference proteome</keyword>
<dbReference type="SUPFAM" id="SSF81606">
    <property type="entry name" value="PP2C-like"/>
    <property type="match status" value="1"/>
</dbReference>
<organism evidence="1 2">
    <name type="scientific">Asaccharospora irregularis DSM 2635</name>
    <dbReference type="NCBI Taxonomy" id="1121321"/>
    <lineage>
        <taxon>Bacteria</taxon>
        <taxon>Bacillati</taxon>
        <taxon>Bacillota</taxon>
        <taxon>Clostridia</taxon>
        <taxon>Peptostreptococcales</taxon>
        <taxon>Peptostreptococcaceae</taxon>
        <taxon>Asaccharospora</taxon>
    </lineage>
</organism>
<gene>
    <name evidence="1" type="ORF">SAMN04488530_1761</name>
</gene>
<evidence type="ECO:0008006" key="3">
    <source>
        <dbReference type="Google" id="ProtNLM"/>
    </source>
</evidence>
<reference evidence="2" key="1">
    <citation type="submission" date="2016-11" db="EMBL/GenBank/DDBJ databases">
        <authorList>
            <person name="Varghese N."/>
            <person name="Submissions S."/>
        </authorList>
    </citation>
    <scope>NUCLEOTIDE SEQUENCE [LARGE SCALE GENOMIC DNA]</scope>
    <source>
        <strain evidence="2">DSM 2635</strain>
    </source>
</reference>
<evidence type="ECO:0000313" key="1">
    <source>
        <dbReference type="EMBL" id="SHH53970.1"/>
    </source>
</evidence>
<evidence type="ECO:0000313" key="2">
    <source>
        <dbReference type="Proteomes" id="UP000243255"/>
    </source>
</evidence>